<gene>
    <name evidence="2" type="ORF">TCARB_0308</name>
</gene>
<feature type="domain" description="Peptidase M28" evidence="1">
    <location>
        <begin position="213"/>
        <end position="375"/>
    </location>
</feature>
<name>A0A3G1A4H9_9CREN</name>
<dbReference type="AlphaFoldDB" id="A0A3G1A4H9"/>
<dbReference type="CDD" id="cd04819">
    <property type="entry name" value="PA_2"/>
    <property type="match status" value="1"/>
</dbReference>
<reference evidence="3" key="1">
    <citation type="book" date="2010" name="EXTREMOPHILES" publisher="0:0-0">
        <title>Complete genome sequences of ten hyperthermophilic archaea reveal their metabolic capabilities and possible ecological roles.</title>
        <editorList>
            <person name="?"/>
        </editorList>
        <authorList>
            <person name="Ravin N.V."/>
            <person name="Mardanov A.V."/>
            <person name="Bonch-Osmolovskaya E.A."/>
            <person name="Skryabin K.G."/>
        </authorList>
    </citation>
    <scope>NUCLEOTIDE SEQUENCE [LARGE SCALE GENOMIC DNA]</scope>
    <source>
        <strain evidence="3">1505</strain>
    </source>
</reference>
<dbReference type="Gene3D" id="3.40.630.10">
    <property type="entry name" value="Zn peptidases"/>
    <property type="match status" value="1"/>
</dbReference>
<evidence type="ECO:0000259" key="1">
    <source>
        <dbReference type="Pfam" id="PF04389"/>
    </source>
</evidence>
<dbReference type="STRING" id="697581.TCARB_0308"/>
<proteinExistence type="predicted"/>
<sequence length="542" mass="61108">MKIREIAEKLFLELGQQDIVAGSREERESLEKIRGIFEELQLPVETYSFQCSSWREKHVSLHLHDHELKAVAMPNSPSGSVEAKAVYVGERILREEFRGLDLTGKIAVVKMYRKIDEISWQYLRAVERGAEAVIFVDPYPDRRRRIVIVPSVDYTFSVGSPPPVPVASVSLLDGLKLFQAANRGEKISLEIETDADNSATTGVVAAGDLEGPIFTAHIDKWLSGFTDNVLGVGIVVALAEKYRENAGFIVFGSEEFGAPGYSPWYWIWGSRSFVSGLDERDRLSELGLIINFDTLGGQNISLSASGVDLLSGLRKILGDSYRYTPDQVIFDSFSFTMHGHPALTIHTFEDTLPIYHTDKDVPGNVDWQKIEEAVQLAEIIATNYMKNKWKMLDYTVLIDKVKEKAMKLKDIKEASELIDFLKKIKIENEKQAHYIRRELTRPIFAGTYGEVFEDPVVSYPYLLEAIEDLLALTQSPMDNTKGESKLKALVKTVPGWETKIYDLRILVNKNAGEELRYLARQLATAYLAETRKIFEKVASVAL</sequence>
<organism evidence="2 3">
    <name type="scientific">Thermofilum adornatum 1505</name>
    <dbReference type="NCBI Taxonomy" id="697581"/>
    <lineage>
        <taxon>Archaea</taxon>
        <taxon>Thermoproteota</taxon>
        <taxon>Thermoprotei</taxon>
        <taxon>Thermofilales</taxon>
        <taxon>Thermofilaceae</taxon>
        <taxon>Thermofilum</taxon>
    </lineage>
</organism>
<dbReference type="InterPro" id="IPR046450">
    <property type="entry name" value="PA_dom_sf"/>
</dbReference>
<dbReference type="SUPFAM" id="SSF52025">
    <property type="entry name" value="PA domain"/>
    <property type="match status" value="1"/>
</dbReference>
<dbReference type="KEGG" id="tcb:TCARB_0308"/>
<dbReference type="Pfam" id="PF04389">
    <property type="entry name" value="Peptidase_M28"/>
    <property type="match status" value="1"/>
</dbReference>
<evidence type="ECO:0000313" key="3">
    <source>
        <dbReference type="Proteomes" id="UP000266720"/>
    </source>
</evidence>
<accession>A0A3G1A4H9</accession>
<dbReference type="Gene3D" id="3.50.30.30">
    <property type="match status" value="1"/>
</dbReference>
<protein>
    <recommendedName>
        <fullName evidence="1">Peptidase M28 domain-containing protein</fullName>
    </recommendedName>
</protein>
<evidence type="ECO:0000313" key="2">
    <source>
        <dbReference type="EMBL" id="AJB41382.1"/>
    </source>
</evidence>
<dbReference type="Proteomes" id="UP000266720">
    <property type="component" value="Chromosome"/>
</dbReference>
<dbReference type="InterPro" id="IPR007484">
    <property type="entry name" value="Peptidase_M28"/>
</dbReference>
<dbReference type="GeneID" id="25405766"/>
<dbReference type="EMBL" id="CP007493">
    <property type="protein sequence ID" value="AJB41382.1"/>
    <property type="molecule type" value="Genomic_DNA"/>
</dbReference>
<dbReference type="RefSeq" id="WP_052886491.1">
    <property type="nucleotide sequence ID" value="NZ_CP007493.1"/>
</dbReference>
<dbReference type="SUPFAM" id="SSF53187">
    <property type="entry name" value="Zn-dependent exopeptidases"/>
    <property type="match status" value="1"/>
</dbReference>